<comment type="caution">
    <text evidence="1">The sequence shown here is derived from an EMBL/GenBank/DDBJ whole genome shotgun (WGS) entry which is preliminary data.</text>
</comment>
<dbReference type="Proteomes" id="UP000790377">
    <property type="component" value="Unassembled WGS sequence"/>
</dbReference>
<evidence type="ECO:0000313" key="1">
    <source>
        <dbReference type="EMBL" id="KAH7913612.1"/>
    </source>
</evidence>
<reference evidence="1" key="1">
    <citation type="journal article" date="2021" name="New Phytol.">
        <title>Evolutionary innovations through gain and loss of genes in the ectomycorrhizal Boletales.</title>
        <authorList>
            <person name="Wu G."/>
            <person name="Miyauchi S."/>
            <person name="Morin E."/>
            <person name="Kuo A."/>
            <person name="Drula E."/>
            <person name="Varga T."/>
            <person name="Kohler A."/>
            <person name="Feng B."/>
            <person name="Cao Y."/>
            <person name="Lipzen A."/>
            <person name="Daum C."/>
            <person name="Hundley H."/>
            <person name="Pangilinan J."/>
            <person name="Johnson J."/>
            <person name="Barry K."/>
            <person name="LaButti K."/>
            <person name="Ng V."/>
            <person name="Ahrendt S."/>
            <person name="Min B."/>
            <person name="Choi I.G."/>
            <person name="Park H."/>
            <person name="Plett J.M."/>
            <person name="Magnuson J."/>
            <person name="Spatafora J.W."/>
            <person name="Nagy L.G."/>
            <person name="Henrissat B."/>
            <person name="Grigoriev I.V."/>
            <person name="Yang Z.L."/>
            <person name="Xu J."/>
            <person name="Martin F.M."/>
        </authorList>
    </citation>
    <scope>NUCLEOTIDE SEQUENCE</scope>
    <source>
        <strain evidence="1">ATCC 28755</strain>
    </source>
</reference>
<evidence type="ECO:0000313" key="2">
    <source>
        <dbReference type="Proteomes" id="UP000790377"/>
    </source>
</evidence>
<keyword evidence="1" id="KW-0378">Hydrolase</keyword>
<sequence length="662" mass="70219">MHISALSVLSSLSFFSIARASVTVYGQIPYAASSASTSAGAAYTGAAAYDPTVLTPPALPNPLPNLQPGVQIGSSTSNTGGNYTLSIPQIGAFYGFSIEVSVVTQVLGLNSSFIMPTFLNLMANIKERAGAVHVRVGGNTQEYATVVPSLSDGKAMEKDKESVNNPTLTPTLYLTPEIFYMLGNISSLVNVNWYLGIPFNDTSNFRLQIAEISEAVLGPHLLGLQVGNEPDLYVSHGHRPDGYSQANYVAEFGQLITALNGDNAVPIRNNLIGPSVSGTWSPESVFDAGLVIDYGSNIGALSVEHYPTDNCYPEYKVGTYHDPQQEFPTYLTHTAGQTLVQPYLNSTNYAQSVGKPFLMFETNTASCGGFPGVSDSFGSALWALDYGLQMAYTNFSGAMLHVGGQNVYYNPFTPPPTNQSSYHQWTIGPVYYAVLVTAEALGPTGTAQVTDLNMNQNEFTPGYGIYENGKLAKLALFNYMDDLQTGSAAYTAVISIDGQAMGLPNGVPPQVKVKRLASSSVSNHANITWAGQTLGGVFESDGRLMGDLQVDMVTCDQNANTCQIKVPAPGFALVFFNDDVYNEVNTAAPLTFATTAWTKTINTATIAPGVLATSNGRGKTDEMGSTSREQNGAVIGTKLYISTGGMALAAMLLGALVIGRAL</sequence>
<accession>A0ACB8AK37</accession>
<proteinExistence type="predicted"/>
<keyword evidence="2" id="KW-1185">Reference proteome</keyword>
<gene>
    <name evidence="1" type="ORF">BJ138DRAFT_1145624</name>
</gene>
<dbReference type="EMBL" id="MU267627">
    <property type="protein sequence ID" value="KAH7913612.1"/>
    <property type="molecule type" value="Genomic_DNA"/>
</dbReference>
<organism evidence="1 2">
    <name type="scientific">Hygrophoropsis aurantiaca</name>
    <dbReference type="NCBI Taxonomy" id="72124"/>
    <lineage>
        <taxon>Eukaryota</taxon>
        <taxon>Fungi</taxon>
        <taxon>Dikarya</taxon>
        <taxon>Basidiomycota</taxon>
        <taxon>Agaricomycotina</taxon>
        <taxon>Agaricomycetes</taxon>
        <taxon>Agaricomycetidae</taxon>
        <taxon>Boletales</taxon>
        <taxon>Coniophorineae</taxon>
        <taxon>Hygrophoropsidaceae</taxon>
        <taxon>Hygrophoropsis</taxon>
    </lineage>
</organism>
<protein>
    <submittedName>
        <fullName evidence="1">Glycoside hydrolase family 79 protein</fullName>
    </submittedName>
</protein>
<name>A0ACB8AK37_9AGAM</name>